<feature type="compositionally biased region" description="Polar residues" evidence="5">
    <location>
        <begin position="365"/>
        <end position="380"/>
    </location>
</feature>
<feature type="region of interest" description="Disordered" evidence="5">
    <location>
        <begin position="323"/>
        <end position="461"/>
    </location>
</feature>
<dbReference type="AlphaFoldDB" id="A0A0C9YK04"/>
<reference evidence="7 8" key="1">
    <citation type="submission" date="2014-04" db="EMBL/GenBank/DDBJ databases">
        <authorList>
            <consortium name="DOE Joint Genome Institute"/>
            <person name="Kuo A."/>
            <person name="Kohler A."/>
            <person name="Costa M.D."/>
            <person name="Nagy L.G."/>
            <person name="Floudas D."/>
            <person name="Copeland A."/>
            <person name="Barry K.W."/>
            <person name="Cichocki N."/>
            <person name="Veneault-Fourrey C."/>
            <person name="LaButti K."/>
            <person name="Lindquist E.A."/>
            <person name="Lipzen A."/>
            <person name="Lundell T."/>
            <person name="Morin E."/>
            <person name="Murat C."/>
            <person name="Sun H."/>
            <person name="Tunlid A."/>
            <person name="Henrissat B."/>
            <person name="Grigoriev I.V."/>
            <person name="Hibbett D.S."/>
            <person name="Martin F."/>
            <person name="Nordberg H.P."/>
            <person name="Cantor M.N."/>
            <person name="Hua S.X."/>
        </authorList>
    </citation>
    <scope>NUCLEOTIDE SEQUENCE [LARGE SCALE GENOMIC DNA]</scope>
    <source>
        <strain evidence="7 8">441</strain>
    </source>
</reference>
<dbReference type="InterPro" id="IPR051694">
    <property type="entry name" value="Immunoregulatory_rcpt-like"/>
</dbReference>
<feature type="compositionally biased region" description="Low complexity" evidence="5">
    <location>
        <begin position="19"/>
        <end position="84"/>
    </location>
</feature>
<keyword evidence="2 6" id="KW-0812">Transmembrane</keyword>
<dbReference type="EMBL" id="KN833709">
    <property type="protein sequence ID" value="KIK25290.1"/>
    <property type="molecule type" value="Genomic_DNA"/>
</dbReference>
<gene>
    <name evidence="7" type="ORF">PISMIDRAFT_677288</name>
</gene>
<evidence type="ECO:0000256" key="3">
    <source>
        <dbReference type="ARBA" id="ARBA00022989"/>
    </source>
</evidence>
<reference evidence="8" key="2">
    <citation type="submission" date="2015-01" db="EMBL/GenBank/DDBJ databases">
        <title>Evolutionary Origins and Diversification of the Mycorrhizal Mutualists.</title>
        <authorList>
            <consortium name="DOE Joint Genome Institute"/>
            <consortium name="Mycorrhizal Genomics Consortium"/>
            <person name="Kohler A."/>
            <person name="Kuo A."/>
            <person name="Nagy L.G."/>
            <person name="Floudas D."/>
            <person name="Copeland A."/>
            <person name="Barry K.W."/>
            <person name="Cichocki N."/>
            <person name="Veneault-Fourrey C."/>
            <person name="LaButti K."/>
            <person name="Lindquist E.A."/>
            <person name="Lipzen A."/>
            <person name="Lundell T."/>
            <person name="Morin E."/>
            <person name="Murat C."/>
            <person name="Riley R."/>
            <person name="Ohm R."/>
            <person name="Sun H."/>
            <person name="Tunlid A."/>
            <person name="Henrissat B."/>
            <person name="Grigoriev I.V."/>
            <person name="Hibbett D.S."/>
            <person name="Martin F."/>
        </authorList>
    </citation>
    <scope>NUCLEOTIDE SEQUENCE [LARGE SCALE GENOMIC DNA]</scope>
    <source>
        <strain evidence="8">441</strain>
    </source>
</reference>
<evidence type="ECO:0000313" key="7">
    <source>
        <dbReference type="EMBL" id="KIK25290.1"/>
    </source>
</evidence>
<evidence type="ECO:0000256" key="1">
    <source>
        <dbReference type="ARBA" id="ARBA00004167"/>
    </source>
</evidence>
<name>A0A0C9YK04_9AGAM</name>
<dbReference type="PANTHER" id="PTHR15549:SF26">
    <property type="entry name" value="AXIAL BUDDING PATTERN PROTEIN 2-RELATED"/>
    <property type="match status" value="1"/>
</dbReference>
<feature type="compositionally biased region" description="Polar residues" evidence="5">
    <location>
        <begin position="333"/>
        <end position="352"/>
    </location>
</feature>
<dbReference type="STRING" id="765257.A0A0C9YK04"/>
<evidence type="ECO:0000256" key="2">
    <source>
        <dbReference type="ARBA" id="ARBA00022692"/>
    </source>
</evidence>
<evidence type="ECO:0000256" key="4">
    <source>
        <dbReference type="ARBA" id="ARBA00023136"/>
    </source>
</evidence>
<sequence>MSQVTSDISTSVSSAVAGPASTSAVQTTSTAAPTSSPVTSASQTPSSSSPTSATSSTSNGSTSTGTSTGTTASTTTSSPSQSTSTFVIPVTATTSPVETTSGGSVFTVVVTPTSTSSPSSSNSDSSGSTSFWNNTGAVVGVFTVVGLVGLALLILIITTAIRRRRAAKFDKEIAAAAADAAATTRFPFDDYSEPSGGGYGYSDNSHGTYAQPPMRPVESYGMTEMSQYDPYAAGAPSGGAAAFQRSRSRKESEVGAPGIAGVGAGNLAREPSRRAPYHAFAGPNPQDLNDPTGRYPRSTATQDVLEAAGLAGTGAAALANDGTGAFVNRRPSDYTQNTHRSGRSQGYASSSDGGHPTPLQPGYRQESSIPQRSNSRTLANASDPYGVYVPASYPPQSPSPPPRNPLRTMASSPPANDYSAAENEDQSFEGGRPAIPAENRVSLQDDTDYAQEPRVLRVMNE</sequence>
<feature type="region of interest" description="Disordered" evidence="5">
    <location>
        <begin position="247"/>
        <end position="297"/>
    </location>
</feature>
<accession>A0A0C9YK04</accession>
<dbReference type="HOGENOM" id="CLU_037035_0_0_1"/>
<feature type="transmembrane region" description="Helical" evidence="6">
    <location>
        <begin position="137"/>
        <end position="161"/>
    </location>
</feature>
<dbReference type="PANTHER" id="PTHR15549">
    <property type="entry name" value="PAIRED IMMUNOGLOBULIN-LIKE TYPE 2 RECEPTOR"/>
    <property type="match status" value="1"/>
</dbReference>
<feature type="region of interest" description="Disordered" evidence="5">
    <location>
        <begin position="1"/>
        <end position="84"/>
    </location>
</feature>
<dbReference type="OrthoDB" id="3068832at2759"/>
<dbReference type="GO" id="GO:0071944">
    <property type="term" value="C:cell periphery"/>
    <property type="evidence" value="ECO:0007669"/>
    <property type="project" value="UniProtKB-ARBA"/>
</dbReference>
<evidence type="ECO:0000256" key="6">
    <source>
        <dbReference type="SAM" id="Phobius"/>
    </source>
</evidence>
<feature type="compositionally biased region" description="Polar residues" evidence="5">
    <location>
        <begin position="1"/>
        <end position="14"/>
    </location>
</feature>
<organism evidence="7 8">
    <name type="scientific">Pisolithus microcarpus 441</name>
    <dbReference type="NCBI Taxonomy" id="765257"/>
    <lineage>
        <taxon>Eukaryota</taxon>
        <taxon>Fungi</taxon>
        <taxon>Dikarya</taxon>
        <taxon>Basidiomycota</taxon>
        <taxon>Agaricomycotina</taxon>
        <taxon>Agaricomycetes</taxon>
        <taxon>Agaricomycetidae</taxon>
        <taxon>Boletales</taxon>
        <taxon>Sclerodermatineae</taxon>
        <taxon>Pisolithaceae</taxon>
        <taxon>Pisolithus</taxon>
    </lineage>
</organism>
<feature type="compositionally biased region" description="Pro residues" evidence="5">
    <location>
        <begin position="392"/>
        <end position="404"/>
    </location>
</feature>
<keyword evidence="4 6" id="KW-0472">Membrane</keyword>
<evidence type="ECO:0000313" key="8">
    <source>
        <dbReference type="Proteomes" id="UP000054018"/>
    </source>
</evidence>
<proteinExistence type="predicted"/>
<evidence type="ECO:0000256" key="5">
    <source>
        <dbReference type="SAM" id="MobiDB-lite"/>
    </source>
</evidence>
<keyword evidence="3 6" id="KW-1133">Transmembrane helix</keyword>
<keyword evidence="8" id="KW-1185">Reference proteome</keyword>
<dbReference type="GO" id="GO:0016020">
    <property type="term" value="C:membrane"/>
    <property type="evidence" value="ECO:0007669"/>
    <property type="project" value="UniProtKB-SubCell"/>
</dbReference>
<comment type="subcellular location">
    <subcellularLocation>
        <location evidence="1">Membrane</location>
        <topology evidence="1">Single-pass membrane protein</topology>
    </subcellularLocation>
</comment>
<protein>
    <submittedName>
        <fullName evidence="7">Uncharacterized protein</fullName>
    </submittedName>
</protein>
<dbReference type="Proteomes" id="UP000054018">
    <property type="component" value="Unassembled WGS sequence"/>
</dbReference>